<sequence>MIIFESIREAFRSIFTNKVRSFLTVLGIIIGIASVSTLVGIGEGFKGAFTSEINGLGVNIIAVMPGDIEGLTNGESSSGLSGASQAIGTSTLSTKDGDDIKNIDTVSYFSPISAVGGITRNNDRLAKQSLTVGTYPDIFNIFDNKIKSGRLFTEQDDRQKAHVVVLSWKAAQELFIDPESAVGETITVFDNEFTVIGVLEAKESENQSNSATSSSSVGFDSMIFIPAESVWEITESKNIIRFIV</sequence>
<evidence type="ECO:0000313" key="3">
    <source>
        <dbReference type="EMBL" id="PIS41199.1"/>
    </source>
</evidence>
<dbReference type="InterPro" id="IPR050250">
    <property type="entry name" value="Macrolide_Exporter_MacB"/>
</dbReference>
<comment type="caution">
    <text evidence="3">The sequence shown here is derived from an EMBL/GenBank/DDBJ whole genome shotgun (WGS) entry which is preliminary data.</text>
</comment>
<dbReference type="Pfam" id="PF12704">
    <property type="entry name" value="MacB_PCD"/>
    <property type="match status" value="1"/>
</dbReference>
<feature type="transmembrane region" description="Helical" evidence="1">
    <location>
        <begin position="21"/>
        <end position="41"/>
    </location>
</feature>
<dbReference type="PANTHER" id="PTHR30572:SF4">
    <property type="entry name" value="ABC TRANSPORTER PERMEASE YTRF"/>
    <property type="match status" value="1"/>
</dbReference>
<evidence type="ECO:0000256" key="1">
    <source>
        <dbReference type="SAM" id="Phobius"/>
    </source>
</evidence>
<protein>
    <recommendedName>
        <fullName evidence="2">MacB-like periplasmic core domain-containing protein</fullName>
    </recommendedName>
</protein>
<gene>
    <name evidence="3" type="ORF">COT25_04435</name>
</gene>
<name>A0A2H0YSE4_9BACT</name>
<accession>A0A2H0YSE4</accession>
<proteinExistence type="predicted"/>
<dbReference type="InterPro" id="IPR025857">
    <property type="entry name" value="MacB_PCD"/>
</dbReference>
<organism evidence="3 4">
    <name type="scientific">Candidatus Kerfeldbacteria bacterium CG08_land_8_20_14_0_20_42_7</name>
    <dbReference type="NCBI Taxonomy" id="2014245"/>
    <lineage>
        <taxon>Bacteria</taxon>
        <taxon>Candidatus Kerfeldiibacteriota</taxon>
    </lineage>
</organism>
<keyword evidence="1" id="KW-1133">Transmembrane helix</keyword>
<dbReference type="PANTHER" id="PTHR30572">
    <property type="entry name" value="MEMBRANE COMPONENT OF TRANSPORTER-RELATED"/>
    <property type="match status" value="1"/>
</dbReference>
<evidence type="ECO:0000259" key="2">
    <source>
        <dbReference type="Pfam" id="PF12704"/>
    </source>
</evidence>
<dbReference type="GO" id="GO:0005886">
    <property type="term" value="C:plasma membrane"/>
    <property type="evidence" value="ECO:0007669"/>
    <property type="project" value="TreeGrafter"/>
</dbReference>
<dbReference type="AlphaFoldDB" id="A0A2H0YSE4"/>
<dbReference type="GO" id="GO:0022857">
    <property type="term" value="F:transmembrane transporter activity"/>
    <property type="evidence" value="ECO:0007669"/>
    <property type="project" value="TreeGrafter"/>
</dbReference>
<evidence type="ECO:0000313" key="4">
    <source>
        <dbReference type="Proteomes" id="UP000228711"/>
    </source>
</evidence>
<dbReference type="Proteomes" id="UP000228711">
    <property type="component" value="Unassembled WGS sequence"/>
</dbReference>
<feature type="domain" description="MacB-like periplasmic core" evidence="2">
    <location>
        <begin position="21"/>
        <end position="232"/>
    </location>
</feature>
<keyword evidence="1" id="KW-0472">Membrane</keyword>
<keyword evidence="1" id="KW-0812">Transmembrane</keyword>
<reference evidence="4" key="1">
    <citation type="submission" date="2017-09" db="EMBL/GenBank/DDBJ databases">
        <title>Depth-based differentiation of microbial function through sediment-hosted aquifers and enrichment of novel symbionts in the deep terrestrial subsurface.</title>
        <authorList>
            <person name="Probst A.J."/>
            <person name="Ladd B."/>
            <person name="Jarett J.K."/>
            <person name="Geller-Mcgrath D.E."/>
            <person name="Sieber C.M.K."/>
            <person name="Emerson J.B."/>
            <person name="Anantharaman K."/>
            <person name="Thomas B.C."/>
            <person name="Malmstrom R."/>
            <person name="Stieglmeier M."/>
            <person name="Klingl A."/>
            <person name="Woyke T."/>
            <person name="Ryan C.M."/>
            <person name="Banfield J.F."/>
        </authorList>
    </citation>
    <scope>NUCLEOTIDE SEQUENCE [LARGE SCALE GENOMIC DNA]</scope>
</reference>
<dbReference type="EMBL" id="PEXV01000141">
    <property type="protein sequence ID" value="PIS41199.1"/>
    <property type="molecule type" value="Genomic_DNA"/>
</dbReference>